<evidence type="ECO:0000256" key="4">
    <source>
        <dbReference type="ARBA" id="ARBA00035469"/>
    </source>
</evidence>
<dbReference type="EMBL" id="CAJHNH020000391">
    <property type="protein sequence ID" value="CAG5117357.1"/>
    <property type="molecule type" value="Genomic_DNA"/>
</dbReference>
<evidence type="ECO:0000313" key="6">
    <source>
        <dbReference type="Proteomes" id="UP000678393"/>
    </source>
</evidence>
<dbReference type="PIRSF" id="PIRSF002144">
    <property type="entry name" value="Ribosomal_S19"/>
    <property type="match status" value="1"/>
</dbReference>
<comment type="similarity">
    <text evidence="1">Belongs to the universal ribosomal protein uS19 family.</text>
</comment>
<dbReference type="Proteomes" id="UP000678393">
    <property type="component" value="Unassembled WGS sequence"/>
</dbReference>
<organism evidence="5 6">
    <name type="scientific">Candidula unifasciata</name>
    <dbReference type="NCBI Taxonomy" id="100452"/>
    <lineage>
        <taxon>Eukaryota</taxon>
        <taxon>Metazoa</taxon>
        <taxon>Spiralia</taxon>
        <taxon>Lophotrochozoa</taxon>
        <taxon>Mollusca</taxon>
        <taxon>Gastropoda</taxon>
        <taxon>Heterobranchia</taxon>
        <taxon>Euthyneura</taxon>
        <taxon>Panpulmonata</taxon>
        <taxon>Eupulmonata</taxon>
        <taxon>Stylommatophora</taxon>
        <taxon>Helicina</taxon>
        <taxon>Helicoidea</taxon>
        <taxon>Geomitridae</taxon>
        <taxon>Candidula</taxon>
    </lineage>
</organism>
<dbReference type="OrthoDB" id="10258210at2759"/>
<dbReference type="AlphaFoldDB" id="A0A8S3YK14"/>
<dbReference type="Gene3D" id="3.30.860.10">
    <property type="entry name" value="30s Ribosomal Protein S19, Chain A"/>
    <property type="match status" value="1"/>
</dbReference>
<dbReference type="PANTHER" id="PTHR11880:SF2">
    <property type="entry name" value="SMALL RIBOSOMAL SUBUNIT PROTEIN US19"/>
    <property type="match status" value="1"/>
</dbReference>
<sequence length="73" mass="8312">YSRRSRKEEEKKLQKVVKTHLRDMIIVPEMIRSIVGPEMVGHYLDEFAITCKPVKHGGPGIGAKHSSIFIPLK</sequence>
<evidence type="ECO:0000313" key="5">
    <source>
        <dbReference type="EMBL" id="CAG5117357.1"/>
    </source>
</evidence>
<dbReference type="Pfam" id="PF00203">
    <property type="entry name" value="Ribosomal_S19"/>
    <property type="match status" value="1"/>
</dbReference>
<dbReference type="GO" id="GO:0006412">
    <property type="term" value="P:translation"/>
    <property type="evidence" value="ECO:0007669"/>
    <property type="project" value="InterPro"/>
</dbReference>
<name>A0A8S3YK14_9EUPU</name>
<dbReference type="GO" id="GO:0000028">
    <property type="term" value="P:ribosomal small subunit assembly"/>
    <property type="evidence" value="ECO:0007669"/>
    <property type="project" value="TreeGrafter"/>
</dbReference>
<dbReference type="GO" id="GO:0022627">
    <property type="term" value="C:cytosolic small ribosomal subunit"/>
    <property type="evidence" value="ECO:0007669"/>
    <property type="project" value="TreeGrafter"/>
</dbReference>
<keyword evidence="3" id="KW-0687">Ribonucleoprotein</keyword>
<feature type="non-terminal residue" evidence="5">
    <location>
        <position position="73"/>
    </location>
</feature>
<dbReference type="PANTHER" id="PTHR11880">
    <property type="entry name" value="RIBOSOMAL PROTEIN S19P FAMILY MEMBER"/>
    <property type="match status" value="1"/>
</dbReference>
<keyword evidence="6" id="KW-1185">Reference proteome</keyword>
<gene>
    <name evidence="5" type="ORF">CUNI_LOCUS2915</name>
</gene>
<reference evidence="5" key="1">
    <citation type="submission" date="2021-04" db="EMBL/GenBank/DDBJ databases">
        <authorList>
            <consortium name="Molecular Ecology Group"/>
        </authorList>
    </citation>
    <scope>NUCLEOTIDE SEQUENCE</scope>
</reference>
<proteinExistence type="inferred from homology"/>
<dbReference type="InterPro" id="IPR023575">
    <property type="entry name" value="Ribosomal_uS19_SF"/>
</dbReference>
<evidence type="ECO:0000256" key="3">
    <source>
        <dbReference type="ARBA" id="ARBA00023274"/>
    </source>
</evidence>
<evidence type="ECO:0000256" key="1">
    <source>
        <dbReference type="ARBA" id="ARBA00007345"/>
    </source>
</evidence>
<keyword evidence="2" id="KW-0689">Ribosomal protein</keyword>
<dbReference type="SUPFAM" id="SSF54570">
    <property type="entry name" value="Ribosomal protein S19"/>
    <property type="match status" value="1"/>
</dbReference>
<dbReference type="InterPro" id="IPR002222">
    <property type="entry name" value="Ribosomal_uS19"/>
</dbReference>
<comment type="caution">
    <text evidence="5">The sequence shown here is derived from an EMBL/GenBank/DDBJ whole genome shotgun (WGS) entry which is preliminary data.</text>
</comment>
<protein>
    <recommendedName>
        <fullName evidence="4">40S ribosomal protein S15</fullName>
    </recommendedName>
</protein>
<evidence type="ECO:0000256" key="2">
    <source>
        <dbReference type="ARBA" id="ARBA00022980"/>
    </source>
</evidence>
<accession>A0A8S3YK14</accession>
<dbReference type="GO" id="GO:0003735">
    <property type="term" value="F:structural constituent of ribosome"/>
    <property type="evidence" value="ECO:0007669"/>
    <property type="project" value="InterPro"/>
</dbReference>